<dbReference type="InterPro" id="IPR000210">
    <property type="entry name" value="BTB/POZ_dom"/>
</dbReference>
<sequence>MASKIFFSKDPMASKTSPRRPVMKTLTTTRSYTFSNYSKAASQLMAGQALKSKAFDFHGRSWRIKLYPRGLSLATWSSVAVFVKCRTQPFDFDEEEVTIEILDRKGESAVFDDATAKTPALSIADNGFSKGYVELARRRELEAACLRDDGGVTVRCTLLIRAEVVAKPLSVLPLPWRRNARAQDDGGIAVPTPSSWTNELPPGDSSLFDTDTDVASTSAAGAPELVTGSHTMIISRFSETRALLACGECLRSVQFRVGGSNWYITVYPNGHDNGSSDSVSFFLARGRSDEPETTAEFAFELANFKEAGGGNNNNKSAKVRATFGGGGAGSTSPAAHLGFQLAAAELQSAPQMRNDLLVVRCRLGVFRGAPPSPLLAEAPAIAAPPDTRSSDLLWLLKSQEGTDITIAAGGTTFRAHSCILAARSPVLLERVREIAEGPGNCPWRYLNVEDEEMSAMAFEALLHVLYTDQLPDMSYVEPTEEAVEGMLFAAEKFQVGRLKLRCEQWLCSFVTPFTVADILSMAVRYDLGLLEEACVKYATPDHVWEHVKGTVGFDRLRASCPHIVREIESKQKKYASY</sequence>
<accession>A0ABC9C6K3</accession>
<gene>
    <name evidence="6" type="ORF">URODEC1_LOCUS71942</name>
</gene>
<evidence type="ECO:0000259" key="4">
    <source>
        <dbReference type="PROSITE" id="PS50097"/>
    </source>
</evidence>
<dbReference type="InterPro" id="IPR011333">
    <property type="entry name" value="SKP1/BTB/POZ_sf"/>
</dbReference>
<dbReference type="SUPFAM" id="SSF54695">
    <property type="entry name" value="POZ domain"/>
    <property type="match status" value="1"/>
</dbReference>
<dbReference type="Pfam" id="PF00651">
    <property type="entry name" value="BTB"/>
    <property type="match status" value="1"/>
</dbReference>
<dbReference type="Proteomes" id="UP001497457">
    <property type="component" value="Chromosome 29rd"/>
</dbReference>
<dbReference type="PROSITE" id="PS50144">
    <property type="entry name" value="MATH"/>
    <property type="match status" value="2"/>
</dbReference>
<organism evidence="6 7">
    <name type="scientific">Urochloa decumbens</name>
    <dbReference type="NCBI Taxonomy" id="240449"/>
    <lineage>
        <taxon>Eukaryota</taxon>
        <taxon>Viridiplantae</taxon>
        <taxon>Streptophyta</taxon>
        <taxon>Embryophyta</taxon>
        <taxon>Tracheophyta</taxon>
        <taxon>Spermatophyta</taxon>
        <taxon>Magnoliopsida</taxon>
        <taxon>Liliopsida</taxon>
        <taxon>Poales</taxon>
        <taxon>Poaceae</taxon>
        <taxon>PACMAD clade</taxon>
        <taxon>Panicoideae</taxon>
        <taxon>Panicodae</taxon>
        <taxon>Paniceae</taxon>
        <taxon>Melinidinae</taxon>
        <taxon>Urochloa</taxon>
    </lineage>
</organism>
<dbReference type="SMART" id="SM00225">
    <property type="entry name" value="BTB"/>
    <property type="match status" value="1"/>
</dbReference>
<dbReference type="Gene3D" id="3.30.710.10">
    <property type="entry name" value="Potassium Channel Kv1.1, Chain A"/>
    <property type="match status" value="1"/>
</dbReference>
<dbReference type="PANTHER" id="PTHR26379:SF265">
    <property type="entry name" value="BTB DOMAIN-CONTAINING PROTEIN"/>
    <property type="match status" value="1"/>
</dbReference>
<evidence type="ECO:0000313" key="7">
    <source>
        <dbReference type="Proteomes" id="UP001497457"/>
    </source>
</evidence>
<dbReference type="EMBL" id="OZ075139">
    <property type="protein sequence ID" value="CAL5014384.1"/>
    <property type="molecule type" value="Genomic_DNA"/>
</dbReference>
<dbReference type="SUPFAM" id="SSF49599">
    <property type="entry name" value="TRAF domain-like"/>
    <property type="match status" value="2"/>
</dbReference>
<evidence type="ECO:0000259" key="5">
    <source>
        <dbReference type="PROSITE" id="PS50144"/>
    </source>
</evidence>
<dbReference type="InterPro" id="IPR002083">
    <property type="entry name" value="MATH/TRAF_dom"/>
</dbReference>
<dbReference type="Pfam" id="PF22486">
    <property type="entry name" value="MATH_2"/>
    <property type="match status" value="2"/>
</dbReference>
<dbReference type="AlphaFoldDB" id="A0ABC9C6K3"/>
<evidence type="ECO:0000256" key="3">
    <source>
        <dbReference type="SAM" id="MobiDB-lite"/>
    </source>
</evidence>
<comment type="similarity">
    <text evidence="2">Belongs to the Tdpoz family.</text>
</comment>
<comment type="pathway">
    <text evidence="1">Protein modification; protein ubiquitination.</text>
</comment>
<feature type="region of interest" description="Disordered" evidence="3">
    <location>
        <begin position="1"/>
        <end position="20"/>
    </location>
</feature>
<feature type="domain" description="MATH" evidence="5">
    <location>
        <begin position="27"/>
        <end position="164"/>
    </location>
</feature>
<evidence type="ECO:0000256" key="2">
    <source>
        <dbReference type="ARBA" id="ARBA00010846"/>
    </source>
</evidence>
<evidence type="ECO:0000313" key="6">
    <source>
        <dbReference type="EMBL" id="CAL5014384.1"/>
    </source>
</evidence>
<name>A0ABC9C6K3_9POAL</name>
<protein>
    <submittedName>
        <fullName evidence="6">Uncharacterized protein</fullName>
    </submittedName>
</protein>
<dbReference type="CDD" id="cd00121">
    <property type="entry name" value="MATH"/>
    <property type="match status" value="2"/>
</dbReference>
<reference evidence="6 7" key="2">
    <citation type="submission" date="2024-10" db="EMBL/GenBank/DDBJ databases">
        <authorList>
            <person name="Ryan C."/>
        </authorList>
    </citation>
    <scope>NUCLEOTIDE SEQUENCE [LARGE SCALE GENOMIC DNA]</scope>
</reference>
<dbReference type="Pfam" id="PF24570">
    <property type="entry name" value="BACK_BPM_SPOP"/>
    <property type="match status" value="1"/>
</dbReference>
<dbReference type="PROSITE" id="PS50097">
    <property type="entry name" value="BTB"/>
    <property type="match status" value="1"/>
</dbReference>
<evidence type="ECO:0000256" key="1">
    <source>
        <dbReference type="ARBA" id="ARBA00004906"/>
    </source>
</evidence>
<dbReference type="InterPro" id="IPR008974">
    <property type="entry name" value="TRAF-like"/>
</dbReference>
<proteinExistence type="inferred from homology"/>
<keyword evidence="7" id="KW-1185">Reference proteome</keyword>
<reference evidence="7" key="1">
    <citation type="submission" date="2024-06" db="EMBL/GenBank/DDBJ databases">
        <authorList>
            <person name="Ryan C."/>
        </authorList>
    </citation>
    <scope>NUCLEOTIDE SEQUENCE [LARGE SCALE GENOMIC DNA]</scope>
</reference>
<feature type="domain" description="BTB" evidence="4">
    <location>
        <begin position="402"/>
        <end position="474"/>
    </location>
</feature>
<dbReference type="InterPro" id="IPR056423">
    <property type="entry name" value="BACK_BPM_SPOP"/>
</dbReference>
<dbReference type="Gene3D" id="2.60.210.10">
    <property type="entry name" value="Apoptosis, Tumor Necrosis Factor Receptor Associated Protein 2, Chain A"/>
    <property type="match status" value="2"/>
</dbReference>
<dbReference type="PANTHER" id="PTHR26379">
    <property type="entry name" value="BTB/POZ AND MATH DOMAIN-CONTAINING PROTEIN 1"/>
    <property type="match status" value="1"/>
</dbReference>
<dbReference type="InterPro" id="IPR045005">
    <property type="entry name" value="BPM1-6"/>
</dbReference>
<feature type="domain" description="MATH" evidence="5">
    <location>
        <begin position="227"/>
        <end position="363"/>
    </location>
</feature>